<dbReference type="RefSeq" id="WP_074891256.1">
    <property type="nucleotide sequence ID" value="NZ_FOXO01000034.1"/>
</dbReference>
<feature type="domain" description="Flagellar basal-body/hook protein C-terminal" evidence="4">
    <location>
        <begin position="391"/>
        <end position="434"/>
    </location>
</feature>
<organism evidence="6 7">
    <name type="scientific">Butyrivibrio proteoclasticus</name>
    <dbReference type="NCBI Taxonomy" id="43305"/>
    <lineage>
        <taxon>Bacteria</taxon>
        <taxon>Bacillati</taxon>
        <taxon>Bacillota</taxon>
        <taxon>Clostridia</taxon>
        <taxon>Lachnospirales</taxon>
        <taxon>Lachnospiraceae</taxon>
        <taxon>Butyrivibrio</taxon>
    </lineage>
</organism>
<dbReference type="PANTHER" id="PTHR30435:SF19">
    <property type="entry name" value="FLAGELLAR BASAL-BODY ROD PROTEIN FLGG"/>
    <property type="match status" value="1"/>
</dbReference>
<protein>
    <submittedName>
        <fullName evidence="6">Flagellar hook protein FlgE</fullName>
    </submittedName>
</protein>
<dbReference type="Pfam" id="PF22692">
    <property type="entry name" value="LlgE_F_G_D1"/>
    <property type="match status" value="1"/>
</dbReference>
<evidence type="ECO:0000256" key="2">
    <source>
        <dbReference type="RuleBase" id="RU362116"/>
    </source>
</evidence>
<dbReference type="Proteomes" id="UP000182624">
    <property type="component" value="Unassembled WGS sequence"/>
</dbReference>
<evidence type="ECO:0000259" key="3">
    <source>
        <dbReference type="Pfam" id="PF00460"/>
    </source>
</evidence>
<comment type="subcellular location">
    <subcellularLocation>
        <location evidence="2">Bacterial flagellum basal body</location>
    </subcellularLocation>
</comment>
<dbReference type="InterPro" id="IPR053967">
    <property type="entry name" value="LlgE_F_G-like_D1"/>
</dbReference>
<evidence type="ECO:0000259" key="4">
    <source>
        <dbReference type="Pfam" id="PF06429"/>
    </source>
</evidence>
<gene>
    <name evidence="6" type="ORF">SAMN04487928_13410</name>
</gene>
<dbReference type="OrthoDB" id="9804559at2"/>
<dbReference type="Pfam" id="PF00460">
    <property type="entry name" value="Flg_bb_rod"/>
    <property type="match status" value="1"/>
</dbReference>
<keyword evidence="6" id="KW-0966">Cell projection</keyword>
<evidence type="ECO:0000313" key="7">
    <source>
        <dbReference type="Proteomes" id="UP000182624"/>
    </source>
</evidence>
<accession>A0A1I5XKW1</accession>
<dbReference type="InterPro" id="IPR020013">
    <property type="entry name" value="Flagellar_FlgE/F/G"/>
</dbReference>
<dbReference type="InterPro" id="IPR037925">
    <property type="entry name" value="FlgE/F/G-like"/>
</dbReference>
<proteinExistence type="inferred from homology"/>
<feature type="domain" description="Flagellar basal body rod protein N-terminal" evidence="3">
    <location>
        <begin position="8"/>
        <end position="35"/>
    </location>
</feature>
<dbReference type="NCBIfam" id="TIGR03506">
    <property type="entry name" value="FlgEFG_subfam"/>
    <property type="match status" value="1"/>
</dbReference>
<dbReference type="AlphaFoldDB" id="A0A1I5XKW1"/>
<dbReference type="GO" id="GO:0009425">
    <property type="term" value="C:bacterial-type flagellum basal body"/>
    <property type="evidence" value="ECO:0007669"/>
    <property type="project" value="UniProtKB-SubCell"/>
</dbReference>
<dbReference type="InterPro" id="IPR001444">
    <property type="entry name" value="Flag_bb_rod_N"/>
</dbReference>
<dbReference type="Pfam" id="PF06429">
    <property type="entry name" value="Flg_bbr_C"/>
    <property type="match status" value="1"/>
</dbReference>
<evidence type="ECO:0000256" key="1">
    <source>
        <dbReference type="ARBA" id="ARBA00009677"/>
    </source>
</evidence>
<comment type="similarity">
    <text evidence="1 2">Belongs to the flagella basal body rod proteins family.</text>
</comment>
<keyword evidence="2" id="KW-0975">Bacterial flagellum</keyword>
<keyword evidence="7" id="KW-1185">Reference proteome</keyword>
<dbReference type="PROSITE" id="PS00588">
    <property type="entry name" value="FLAGELLA_BB_ROD"/>
    <property type="match status" value="1"/>
</dbReference>
<name>A0A1I5XKW1_9FIRM</name>
<reference evidence="7" key="1">
    <citation type="submission" date="2016-10" db="EMBL/GenBank/DDBJ databases">
        <authorList>
            <person name="Varghese N."/>
            <person name="Submissions S."/>
        </authorList>
    </citation>
    <scope>NUCLEOTIDE SEQUENCE [LARGE SCALE GENOMIC DNA]</scope>
    <source>
        <strain evidence="7">P18</strain>
    </source>
</reference>
<feature type="domain" description="Flagellar hook protein FlgE/F/G-like D1" evidence="5">
    <location>
        <begin position="96"/>
        <end position="142"/>
    </location>
</feature>
<dbReference type="PANTHER" id="PTHR30435">
    <property type="entry name" value="FLAGELLAR PROTEIN"/>
    <property type="match status" value="1"/>
</dbReference>
<evidence type="ECO:0000313" key="6">
    <source>
        <dbReference type="EMBL" id="SFQ32588.1"/>
    </source>
</evidence>
<dbReference type="EMBL" id="FOXO01000034">
    <property type="protein sequence ID" value="SFQ32588.1"/>
    <property type="molecule type" value="Genomic_DNA"/>
</dbReference>
<dbReference type="InterPro" id="IPR010930">
    <property type="entry name" value="Flg_bb/hook_C_dom"/>
</dbReference>
<dbReference type="SUPFAM" id="SSF117143">
    <property type="entry name" value="Flagellar hook protein flgE"/>
    <property type="match status" value="1"/>
</dbReference>
<evidence type="ECO:0000259" key="5">
    <source>
        <dbReference type="Pfam" id="PF22692"/>
    </source>
</evidence>
<dbReference type="InterPro" id="IPR019776">
    <property type="entry name" value="Flagellar_basal_body_rod_CS"/>
</dbReference>
<keyword evidence="6" id="KW-0969">Cilium</keyword>
<keyword evidence="6" id="KW-0282">Flagellum</keyword>
<sequence>MMRSMWSGVAGLKTHQLEMDVIGNNIANVNTTSFKSQAAGFSDIFYQTVKPVTASADNTATTGASQIGLGSRLSSINMNITKQGSAILTDNVFDLMITGDSFFCVSPNVSEGEVNYTRDGSFTIDAQGCLVTQNNGFYVMGQMGAGNITDGTRPQAPLRLVTEATKTLPGTATTAANFRGNIDTDDTELEEGRNITLEVYGSDGNPYSLNFKLTDGDDLEDNTFAMTLSSIKNTSGQNIAFTQATNLNLVYDKHNGKLSTINGATTETVNFSVTGAGSVVGPINIDFSNTSNFAGNAMTHASSITGYKGDKKGSNTGYAKGEMNGLSISDDGSAYARYTNGQTVKIAQIVVAEFNNAMGLEKVGDNLYASSANSGNPIYMDIAKDGGYISSGVLEGSNVDLAKEFTDMITTQRGFQANSKVITTSDEMLQILKSLKR</sequence>
<dbReference type="GO" id="GO:0071978">
    <property type="term" value="P:bacterial-type flagellum-dependent swarming motility"/>
    <property type="evidence" value="ECO:0007669"/>
    <property type="project" value="TreeGrafter"/>
</dbReference>